<dbReference type="Pfam" id="PF02826">
    <property type="entry name" value="2-Hacid_dh_C"/>
    <property type="match status" value="1"/>
</dbReference>
<comment type="similarity">
    <text evidence="1 4">Belongs to the D-isomer specific 2-hydroxyacid dehydrogenase family.</text>
</comment>
<evidence type="ECO:0000313" key="7">
    <source>
        <dbReference type="EMBL" id="RKR06166.1"/>
    </source>
</evidence>
<dbReference type="InterPro" id="IPR050418">
    <property type="entry name" value="D-iso_2-hydroxyacid_DH_PdxB"/>
</dbReference>
<feature type="domain" description="D-isomer specific 2-hydroxyacid dehydrogenase catalytic" evidence="5">
    <location>
        <begin position="16"/>
        <end position="311"/>
    </location>
</feature>
<dbReference type="OrthoDB" id="9805416at2"/>
<protein>
    <submittedName>
        <fullName evidence="7">Glycerate dehydrogenase</fullName>
    </submittedName>
</protein>
<dbReference type="SUPFAM" id="SSF51735">
    <property type="entry name" value="NAD(P)-binding Rossmann-fold domains"/>
    <property type="match status" value="1"/>
</dbReference>
<dbReference type="EMBL" id="RBIN01000003">
    <property type="protein sequence ID" value="RKR06166.1"/>
    <property type="molecule type" value="Genomic_DNA"/>
</dbReference>
<comment type="caution">
    <text evidence="7">The sequence shown here is derived from an EMBL/GenBank/DDBJ whole genome shotgun (WGS) entry which is preliminary data.</text>
</comment>
<dbReference type="AlphaFoldDB" id="A0A420WYA7"/>
<evidence type="ECO:0000259" key="5">
    <source>
        <dbReference type="Pfam" id="PF00389"/>
    </source>
</evidence>
<dbReference type="SUPFAM" id="SSF52283">
    <property type="entry name" value="Formate/glycerate dehydrogenase catalytic domain-like"/>
    <property type="match status" value="1"/>
</dbReference>
<evidence type="ECO:0000256" key="3">
    <source>
        <dbReference type="ARBA" id="ARBA00023027"/>
    </source>
</evidence>
<dbReference type="InterPro" id="IPR006139">
    <property type="entry name" value="D-isomer_2_OHA_DH_cat_dom"/>
</dbReference>
<evidence type="ECO:0000313" key="8">
    <source>
        <dbReference type="Proteomes" id="UP000281975"/>
    </source>
</evidence>
<sequence>MKAVVLDADSLGGDIDLAPIRSQVDQLDVWPATAPGQVAERLQNAEIVLTNKVVIEAGVISALPRLQLICVLATGTNNIDMQAAGECNVAVRNVAAYGTESVAQHALMMMLSLAVRLPLYQHDVRKGQWQQAPFFCLMNHPVMQLAGSHLVLVGQGELGKRVAELAGAFGMHVSFAARPGHEGNDDRPPLAELAPRADILSLHCPLTSSTHQLLDSEMIARLPEHALLINCARGGIINEEAALTALQAGRLGGLGVDVLPEEPPRQGHALLSALNDEVLNLIVTPHSAWTTLQARQRIVELSADNIHAFLGEG</sequence>
<dbReference type="PANTHER" id="PTHR43761">
    <property type="entry name" value="D-ISOMER SPECIFIC 2-HYDROXYACID DEHYDROGENASE FAMILY PROTEIN (AFU_ORTHOLOGUE AFUA_1G13630)"/>
    <property type="match status" value="1"/>
</dbReference>
<dbReference type="CDD" id="cd12162">
    <property type="entry name" value="2-Hacid_dh_4"/>
    <property type="match status" value="1"/>
</dbReference>
<dbReference type="PANTHER" id="PTHR43761:SF1">
    <property type="entry name" value="D-ISOMER SPECIFIC 2-HYDROXYACID DEHYDROGENASE CATALYTIC DOMAIN-CONTAINING PROTEIN-RELATED"/>
    <property type="match status" value="1"/>
</dbReference>
<dbReference type="InterPro" id="IPR006140">
    <property type="entry name" value="D-isomer_DH_NAD-bd"/>
</dbReference>
<feature type="domain" description="D-isomer specific 2-hydroxyacid dehydrogenase NAD-binding" evidence="6">
    <location>
        <begin position="107"/>
        <end position="288"/>
    </location>
</feature>
<keyword evidence="8" id="KW-1185">Reference proteome</keyword>
<evidence type="ECO:0000256" key="2">
    <source>
        <dbReference type="ARBA" id="ARBA00023002"/>
    </source>
</evidence>
<evidence type="ECO:0000259" key="6">
    <source>
        <dbReference type="Pfam" id="PF02826"/>
    </source>
</evidence>
<dbReference type="Pfam" id="PF00389">
    <property type="entry name" value="2-Hacid_dh"/>
    <property type="match status" value="1"/>
</dbReference>
<name>A0A420WYA7_9GAMM</name>
<dbReference type="RefSeq" id="WP_121172097.1">
    <property type="nucleotide sequence ID" value="NZ_RBIN01000003.1"/>
</dbReference>
<dbReference type="Gene3D" id="3.40.50.720">
    <property type="entry name" value="NAD(P)-binding Rossmann-like Domain"/>
    <property type="match status" value="2"/>
</dbReference>
<gene>
    <name evidence="7" type="ORF">C7446_1103</name>
</gene>
<organism evidence="7 8">
    <name type="scientific">Kushneria sinocarnis</name>
    <dbReference type="NCBI Taxonomy" id="595502"/>
    <lineage>
        <taxon>Bacteria</taxon>
        <taxon>Pseudomonadati</taxon>
        <taxon>Pseudomonadota</taxon>
        <taxon>Gammaproteobacteria</taxon>
        <taxon>Oceanospirillales</taxon>
        <taxon>Halomonadaceae</taxon>
        <taxon>Kushneria</taxon>
    </lineage>
</organism>
<proteinExistence type="inferred from homology"/>
<dbReference type="Proteomes" id="UP000281975">
    <property type="component" value="Unassembled WGS sequence"/>
</dbReference>
<keyword evidence="2 4" id="KW-0560">Oxidoreductase</keyword>
<evidence type="ECO:0000256" key="1">
    <source>
        <dbReference type="ARBA" id="ARBA00005854"/>
    </source>
</evidence>
<accession>A0A420WYA7</accession>
<keyword evidence="3" id="KW-0520">NAD</keyword>
<dbReference type="GO" id="GO:0016616">
    <property type="term" value="F:oxidoreductase activity, acting on the CH-OH group of donors, NAD or NADP as acceptor"/>
    <property type="evidence" value="ECO:0007669"/>
    <property type="project" value="InterPro"/>
</dbReference>
<dbReference type="GO" id="GO:0051287">
    <property type="term" value="F:NAD binding"/>
    <property type="evidence" value="ECO:0007669"/>
    <property type="project" value="InterPro"/>
</dbReference>
<dbReference type="InterPro" id="IPR036291">
    <property type="entry name" value="NAD(P)-bd_dom_sf"/>
</dbReference>
<evidence type="ECO:0000256" key="4">
    <source>
        <dbReference type="RuleBase" id="RU003719"/>
    </source>
</evidence>
<reference evidence="7 8" key="1">
    <citation type="submission" date="2018-10" db="EMBL/GenBank/DDBJ databases">
        <title>Genomic Encyclopedia of Type Strains, Phase IV (KMG-IV): sequencing the most valuable type-strain genomes for metagenomic binning, comparative biology and taxonomic classification.</title>
        <authorList>
            <person name="Goeker M."/>
        </authorList>
    </citation>
    <scope>NUCLEOTIDE SEQUENCE [LARGE SCALE GENOMIC DNA]</scope>
    <source>
        <strain evidence="7 8">DSM 23229</strain>
    </source>
</reference>